<proteinExistence type="predicted"/>
<gene>
    <name evidence="3" type="ORF">OG398_30010</name>
</gene>
<evidence type="ECO:0000256" key="2">
    <source>
        <dbReference type="SAM" id="SignalP"/>
    </source>
</evidence>
<accession>A0AAU2W0H0</accession>
<evidence type="ECO:0008006" key="4">
    <source>
        <dbReference type="Google" id="ProtNLM"/>
    </source>
</evidence>
<reference evidence="3" key="1">
    <citation type="submission" date="2022-10" db="EMBL/GenBank/DDBJ databases">
        <title>The complete genomes of actinobacterial strains from the NBC collection.</title>
        <authorList>
            <person name="Joergensen T.S."/>
            <person name="Alvarez Arevalo M."/>
            <person name="Sterndorff E.B."/>
            <person name="Faurdal D."/>
            <person name="Vuksanovic O."/>
            <person name="Mourched A.-S."/>
            <person name="Charusanti P."/>
            <person name="Shaw S."/>
            <person name="Blin K."/>
            <person name="Weber T."/>
        </authorList>
    </citation>
    <scope>NUCLEOTIDE SEQUENCE</scope>
    <source>
        <strain evidence="3">NBC_00008</strain>
    </source>
</reference>
<organism evidence="3">
    <name type="scientific">Streptomyces sp. NBC_00008</name>
    <dbReference type="NCBI Taxonomy" id="2903610"/>
    <lineage>
        <taxon>Bacteria</taxon>
        <taxon>Bacillati</taxon>
        <taxon>Actinomycetota</taxon>
        <taxon>Actinomycetes</taxon>
        <taxon>Kitasatosporales</taxon>
        <taxon>Streptomycetaceae</taxon>
        <taxon>Streptomyces</taxon>
    </lineage>
</organism>
<evidence type="ECO:0000313" key="3">
    <source>
        <dbReference type="EMBL" id="WTW72188.1"/>
    </source>
</evidence>
<evidence type="ECO:0000256" key="1">
    <source>
        <dbReference type="SAM" id="MobiDB-lite"/>
    </source>
</evidence>
<feature type="compositionally biased region" description="Pro residues" evidence="1">
    <location>
        <begin position="607"/>
        <end position="618"/>
    </location>
</feature>
<feature type="chain" id="PRO_5043962434" description="ATP-dependent DNA helicase RecG" evidence="2">
    <location>
        <begin position="27"/>
        <end position="663"/>
    </location>
</feature>
<dbReference type="AlphaFoldDB" id="A0AAU2W0H0"/>
<name>A0AAU2W0H0_9ACTN</name>
<dbReference type="EMBL" id="CP108313">
    <property type="protein sequence ID" value="WTW72188.1"/>
    <property type="molecule type" value="Genomic_DNA"/>
</dbReference>
<feature type="region of interest" description="Disordered" evidence="1">
    <location>
        <begin position="586"/>
        <end position="637"/>
    </location>
</feature>
<feature type="signal peptide" evidence="2">
    <location>
        <begin position="1"/>
        <end position="26"/>
    </location>
</feature>
<protein>
    <recommendedName>
        <fullName evidence="4">ATP-dependent DNA helicase RecG</fullName>
    </recommendedName>
</protein>
<keyword evidence="2" id="KW-0732">Signal</keyword>
<sequence length="663" mass="70191">MRQRLLNGLLAAALGAAALLAPPAQAAPAGHAPRGGCDPLAPAECLLPFPNDWYTRPDPASGTGRRVAFDTAVLPRPATGLPVDPAAWNRSDGFSPGSALIAQVPGLDLAATGAAPLTDIGRSLDRDAPVVLLDTTTGERWPYWAELDANATEPDRQALLIHPARNFHDGHHYAVALRRLKDATGRTIPAAAPFAAVAGRRLPAHDPLRARQNRLRPSLTALHGAGVTAQGLNLAWDFTVASTRSLSGDLFTIRDDAFRRLGDRSPGFAVTGVTDLTPAQDARIAREVTGRITVPSYLNLPGGPPGSVLNRGPDGTPRALPGNTRAAEFRCEIPRAAFRTPSRPSLYGHGLLGRRAEVGAGNVKDMAAEHDFTFCATDWIGMAEEDIPTVLGGLADPSLFPAVPERSEQGMLNALFLGRALIHAKGLSSDPAFRTAGGRPLLDTRHGLAYDGNSQGGILGGALVAASPDIRRGVLGVTAMNYGLLLNRSADFAPFQQVLDASYPDKLHQQLVLQLFQMVWDRGEANGYANHLTDHHEVLLHIAYGDHQVANAAAEVEARTIGARVLSPTLTAGRSPDTVPYWGIRRTGPGQPPYRGSAMTVWDSGTPTPPLTNTPPAGPEYGHDPHEDPRNSPAARQQKATFLTTGRVINVCGTTPCTATPTS</sequence>
<feature type="compositionally biased region" description="Basic and acidic residues" evidence="1">
    <location>
        <begin position="621"/>
        <end position="630"/>
    </location>
</feature>